<proteinExistence type="predicted"/>
<keyword evidence="1" id="KW-0812">Transmembrane</keyword>
<accession>A0A1G8YU18</accession>
<name>A0A1G8YU18_9EURY</name>
<feature type="transmembrane region" description="Helical" evidence="1">
    <location>
        <begin position="133"/>
        <end position="152"/>
    </location>
</feature>
<dbReference type="EMBL" id="FNFT01000003">
    <property type="protein sequence ID" value="SDK05914.1"/>
    <property type="molecule type" value="Genomic_DNA"/>
</dbReference>
<feature type="transmembrane region" description="Helical" evidence="1">
    <location>
        <begin position="74"/>
        <end position="94"/>
    </location>
</feature>
<evidence type="ECO:0000313" key="3">
    <source>
        <dbReference type="Proteomes" id="UP000326500"/>
    </source>
</evidence>
<sequence>MLTKNQTILFCLLAAALILPMNIYLVGEEGLGAGLQSPLLRYQQTYLGTSVITLVGDLSYVTSGTIGGRSALSILVWVLGTGLLLAAAGYLVYCRYDGITGTKKQLVLLVAGGAAAYLLSCILQYGPLLHGPAGLSVPVGVPLILAVAWYIAKVGDDGDEDED</sequence>
<evidence type="ECO:0000256" key="1">
    <source>
        <dbReference type="SAM" id="Phobius"/>
    </source>
</evidence>
<dbReference type="OrthoDB" id="112441at2157"/>
<dbReference type="Proteomes" id="UP000326500">
    <property type="component" value="Unassembled WGS sequence"/>
</dbReference>
<gene>
    <name evidence="2" type="ORF">SAMN04488571_103190</name>
</gene>
<dbReference type="RefSeq" id="WP_066953943.1">
    <property type="nucleotide sequence ID" value="NZ_BCNX01000003.1"/>
</dbReference>
<keyword evidence="3" id="KW-1185">Reference proteome</keyword>
<reference evidence="2 3" key="1">
    <citation type="submission" date="2016-10" db="EMBL/GenBank/DDBJ databases">
        <authorList>
            <person name="Varghese N."/>
            <person name="Submissions S."/>
        </authorList>
    </citation>
    <scope>NUCLEOTIDE SEQUENCE [LARGE SCALE GENOMIC DNA]</scope>
    <source>
        <strain evidence="2 3">DSM 2373</strain>
    </source>
</reference>
<evidence type="ECO:0000313" key="2">
    <source>
        <dbReference type="EMBL" id="SDK05914.1"/>
    </source>
</evidence>
<protein>
    <recommendedName>
        <fullName evidence="4">TIGR04206 family protein</fullName>
    </recommendedName>
</protein>
<keyword evidence="1" id="KW-1133">Transmembrane helix</keyword>
<keyword evidence="1" id="KW-0472">Membrane</keyword>
<organism evidence="2 3">
    <name type="scientific">Methanoculleus thermophilus</name>
    <dbReference type="NCBI Taxonomy" id="2200"/>
    <lineage>
        <taxon>Archaea</taxon>
        <taxon>Methanobacteriati</taxon>
        <taxon>Methanobacteriota</taxon>
        <taxon>Stenosarchaea group</taxon>
        <taxon>Methanomicrobia</taxon>
        <taxon>Methanomicrobiales</taxon>
        <taxon>Methanomicrobiaceae</taxon>
        <taxon>Methanoculleus</taxon>
    </lineage>
</organism>
<feature type="transmembrane region" description="Helical" evidence="1">
    <location>
        <begin position="106"/>
        <end position="127"/>
    </location>
</feature>
<evidence type="ECO:0008006" key="4">
    <source>
        <dbReference type="Google" id="ProtNLM"/>
    </source>
</evidence>
<dbReference type="AlphaFoldDB" id="A0A1G8YU18"/>